<dbReference type="Gene3D" id="2.60.210.10">
    <property type="entry name" value="Apoptosis, Tumor Necrosis Factor Receptor Associated Protein 2, Chain A"/>
    <property type="match status" value="1"/>
</dbReference>
<dbReference type="AlphaFoldDB" id="A0A4Y2V2G9"/>
<dbReference type="SMART" id="SM00225">
    <property type="entry name" value="BTB"/>
    <property type="match status" value="1"/>
</dbReference>
<dbReference type="InterPro" id="IPR008974">
    <property type="entry name" value="TRAF-like"/>
</dbReference>
<dbReference type="Gene3D" id="3.30.710.10">
    <property type="entry name" value="Potassium Channel Kv1.1, Chain A"/>
    <property type="match status" value="1"/>
</dbReference>
<evidence type="ECO:0000259" key="1">
    <source>
        <dbReference type="PROSITE" id="PS50097"/>
    </source>
</evidence>
<proteinExistence type="predicted"/>
<dbReference type="PROSITE" id="PS50097">
    <property type="entry name" value="BTB"/>
    <property type="match status" value="1"/>
</dbReference>
<dbReference type="InterPro" id="IPR011333">
    <property type="entry name" value="SKP1/BTB/POZ_sf"/>
</dbReference>
<accession>A0A4Y2V2G9</accession>
<sequence length="584" mass="66421">MNMISEIDGDRGTACFTFIWALENYSELPYFSLTSPWFSGEILENTRWHLWLQDEENVNLPVACYIFRGSDEETKGNIDVNFELAILGGDGLPLVTKRGEKCFEEFSQSEWLELIDKNYILEQKERFLPNDTLTLRCQLRVKKSSISGRDICFARTVLGVEKTEFFWTNKEFSQMQPGQKRSLLVQPLQKGAPTVKLTLYLEPTEDEEDVIIEVNLGDLNGIHAAIAKISVVDTYGCIIHSNDKGNLFVARENYSSMDDAKKIPMLLKNKSRSLHNDTLSLLCELKTSFGVVLSRLENCGQSLTTSVRKETSNSLTLCNSDSLGDAEKENDDSNSCCSFCPLKRALVRHVKGGIRPDVCLTNTRTSFYVHKDILGNKSPELRNFVRQNVTSKMFVILTQYLHYLLTYIYTGIVGDMNRDIALDMLEVAKKLRLPDLQQACSEFLESSHHQQACSEFLESSDHQQACSEFSSSSNEQDEVTLLDRHQDGKLKRRVRHLILDAVTRDMNRDITLDTLEAAKNLRLPDLQQACSEFLESSDHQQTCSEFSSSSIEQDQAALFDRDQDENLKRRVLHLILDAIASAFF</sequence>
<dbReference type="Proteomes" id="UP000499080">
    <property type="component" value="Unassembled WGS sequence"/>
</dbReference>
<dbReference type="InterPro" id="IPR000210">
    <property type="entry name" value="BTB/POZ_dom"/>
</dbReference>
<dbReference type="PANTHER" id="PTHR24410">
    <property type="entry name" value="HL07962P-RELATED"/>
    <property type="match status" value="1"/>
</dbReference>
<dbReference type="SUPFAM" id="SSF49599">
    <property type="entry name" value="TRAF domain-like"/>
    <property type="match status" value="1"/>
</dbReference>
<dbReference type="SUPFAM" id="SSF54695">
    <property type="entry name" value="POZ domain"/>
    <property type="match status" value="1"/>
</dbReference>
<gene>
    <name evidence="2" type="ORF">AVEN_250655_1</name>
</gene>
<organism evidence="2 3">
    <name type="scientific">Araneus ventricosus</name>
    <name type="common">Orbweaver spider</name>
    <name type="synonym">Epeira ventricosa</name>
    <dbReference type="NCBI Taxonomy" id="182803"/>
    <lineage>
        <taxon>Eukaryota</taxon>
        <taxon>Metazoa</taxon>
        <taxon>Ecdysozoa</taxon>
        <taxon>Arthropoda</taxon>
        <taxon>Chelicerata</taxon>
        <taxon>Arachnida</taxon>
        <taxon>Araneae</taxon>
        <taxon>Araneomorphae</taxon>
        <taxon>Entelegynae</taxon>
        <taxon>Araneoidea</taxon>
        <taxon>Araneidae</taxon>
        <taxon>Araneus</taxon>
    </lineage>
</organism>
<dbReference type="Pfam" id="PF00651">
    <property type="entry name" value="BTB"/>
    <property type="match status" value="1"/>
</dbReference>
<evidence type="ECO:0000313" key="3">
    <source>
        <dbReference type="Proteomes" id="UP000499080"/>
    </source>
</evidence>
<name>A0A4Y2V2G9_ARAVE</name>
<dbReference type="OrthoDB" id="6359816at2759"/>
<dbReference type="EMBL" id="BGPR01041739">
    <property type="protein sequence ID" value="GBO18080.1"/>
    <property type="molecule type" value="Genomic_DNA"/>
</dbReference>
<dbReference type="PANTHER" id="PTHR24410:SF23">
    <property type="entry name" value="BTB DOMAIN-CONTAINING PROTEIN-RELATED"/>
    <property type="match status" value="1"/>
</dbReference>
<reference evidence="2 3" key="1">
    <citation type="journal article" date="2019" name="Sci. Rep.">
        <title>Orb-weaving spider Araneus ventricosus genome elucidates the spidroin gene catalogue.</title>
        <authorList>
            <person name="Kono N."/>
            <person name="Nakamura H."/>
            <person name="Ohtoshi R."/>
            <person name="Moran D.A.P."/>
            <person name="Shinohara A."/>
            <person name="Yoshida Y."/>
            <person name="Fujiwara M."/>
            <person name="Mori M."/>
            <person name="Tomita M."/>
            <person name="Arakawa K."/>
        </authorList>
    </citation>
    <scope>NUCLEOTIDE SEQUENCE [LARGE SCALE GENOMIC DNA]</scope>
</reference>
<comment type="caution">
    <text evidence="2">The sequence shown here is derived from an EMBL/GenBank/DDBJ whole genome shotgun (WGS) entry which is preliminary data.</text>
</comment>
<dbReference type="InterPro" id="IPR002083">
    <property type="entry name" value="MATH/TRAF_dom"/>
</dbReference>
<dbReference type="CDD" id="cd00121">
    <property type="entry name" value="MATH"/>
    <property type="match status" value="1"/>
</dbReference>
<protein>
    <recommendedName>
        <fullName evidence="1">BTB domain-containing protein</fullName>
    </recommendedName>
</protein>
<dbReference type="InterPro" id="IPR051481">
    <property type="entry name" value="BTB-POZ/Galectin-3-binding"/>
</dbReference>
<evidence type="ECO:0000313" key="2">
    <source>
        <dbReference type="EMBL" id="GBO18080.1"/>
    </source>
</evidence>
<keyword evidence="3" id="KW-1185">Reference proteome</keyword>
<feature type="domain" description="BTB" evidence="1">
    <location>
        <begin position="356"/>
        <end position="411"/>
    </location>
</feature>